<organism evidence="3">
    <name type="scientific">Hirondellea gigas</name>
    <dbReference type="NCBI Taxonomy" id="1518452"/>
    <lineage>
        <taxon>Eukaryota</taxon>
        <taxon>Metazoa</taxon>
        <taxon>Ecdysozoa</taxon>
        <taxon>Arthropoda</taxon>
        <taxon>Crustacea</taxon>
        <taxon>Multicrustacea</taxon>
        <taxon>Malacostraca</taxon>
        <taxon>Eumalacostraca</taxon>
        <taxon>Peracarida</taxon>
        <taxon>Amphipoda</taxon>
        <taxon>Amphilochidea</taxon>
        <taxon>Lysianassida</taxon>
        <taxon>Lysianassidira</taxon>
        <taxon>Lysianassoidea</taxon>
        <taxon>Lysianassidae</taxon>
        <taxon>Hirondellea</taxon>
    </lineage>
</organism>
<evidence type="ECO:0000259" key="1">
    <source>
        <dbReference type="PROSITE" id="PS50878"/>
    </source>
</evidence>
<dbReference type="SUPFAM" id="SSF56672">
    <property type="entry name" value="DNA/RNA polymerases"/>
    <property type="match status" value="1"/>
</dbReference>
<dbReference type="PROSITE" id="PS50878">
    <property type="entry name" value="RT_POL"/>
    <property type="match status" value="1"/>
</dbReference>
<dbReference type="InterPro" id="IPR036397">
    <property type="entry name" value="RNaseH_sf"/>
</dbReference>
<evidence type="ECO:0000313" key="3">
    <source>
        <dbReference type="EMBL" id="LAC24078.1"/>
    </source>
</evidence>
<dbReference type="EMBL" id="IACT01004904">
    <property type="protein sequence ID" value="LAC24078.1"/>
    <property type="molecule type" value="mRNA"/>
</dbReference>
<dbReference type="SUPFAM" id="SSF56219">
    <property type="entry name" value="DNase I-like"/>
    <property type="match status" value="1"/>
</dbReference>
<proteinExistence type="evidence at transcript level"/>
<dbReference type="PANTHER" id="PTHR36688:SF2">
    <property type="entry name" value="ENDONUCLEASE_EXONUCLEASE_PHOSPHATASE DOMAIN-CONTAINING PROTEIN"/>
    <property type="match status" value="1"/>
</dbReference>
<sequence length="1261" mass="145273">MNDLQIIFWNSRSLSNKLFEFKKYIYTRKPHIVCIQESWLNDEYLPSFINYRGYFKNRVGRAGGILILARNDLITEDINLQIFRNGKLEIQGIKIKIYTDYLNIINLYNPNQIVSQAEFKFYLEQVGNKGLILGDFNAHHQLWNRKIHHACISGQNLVNALAYIPLQLLTTESMPTYIDNRTGNSSTLDLCFVTPNIFSKAAIELGEDCGSDHCPIHVQIEIQTTIMKMKTRRKWKFDKDLWNQYQDSLIPIPEEDLNINDMNNFVTESLFNAAESTFGRTKDEITFKYNNSWWTPDCERATRERKRLKAILRRSPTPENAAMMRAAENEAKEIIKQVKKDKWKNYINEINSTSPVGQVWKKINKINSNFKPQNSPLSVGNNLITNNLEKVTIFSEYFENVFQIQDTMSYQLKTQIDIELQTAYLQVQDEYNCNYSLTEIQNTLSNLKNTAPGIDEIHNSMIKQLPDTYIEYLLKLFNNVWNHGLVPNSWKIALLIPIYKFGKPERLPESYRPISLLPCIGKLFERMVGSRLYWYLERHNCLSTAQSGFRRGQNTTDQVARLEKIIRETYLEKGVSVAVFIDLKGAYDTVNHRILLNKLLSMGVKGKLLRYCSEFLKNRQFRVMHNGELSDTKNINVGLPQGASISPMLFNVLISDIPEIDGVIRTEYADDIALIAKSNSIQESTNKIQQALNSFYDYTKINKLEINYQKTIAMLFTRKNVAPLQININQYNINYVKEFKFLGVTLDGPYLDWKAHISKTKTDCIKRINIMKAVAHKDWGADRVMLLRIYKALVLSKLNYGREFYSTASNTALQSLNIIQNTALRIATGARQTSPICSLEVECNILPLQLQKSKIVLDYYNRFRNIPNTLKVVTDLTENLHQQVRCNWTDTTPPPLIIRAKKIIMDHQLSVIDTTPLSLVNTRPPWQTVPEIQEFMADEQYIKTLPESIIQNIFKDRCNELNGYLQIYTDGSKITQPISATAAAMTIPDRNVTHKWKLPSQISILTAELFAIFMALEWVVARELEEKCVVFTDSLSSIKLLKNNKGKKQNVYKQKIQNQLETIKQQGRTVTICWIPSHKGITGNELVDVAAKDATTGNIITLPYLTKLDMKGIIKSILDNTWKTSWDEQSNLVNIGAHIRKIRTDIGYWPWTSIPSNRRLETIMARLRIGHTGLNAYLYRFGLHWSPLCDCGLRETVEHYLLDCPLTDNHRRELVTSLATINVQLNIKNILGGGNFNLRTQKKIVIHMGKYFTDTGKVGSL</sequence>
<dbReference type="InterPro" id="IPR002156">
    <property type="entry name" value="RNaseH_domain"/>
</dbReference>
<feature type="domain" description="RNase H type-1" evidence="2">
    <location>
        <begin position="961"/>
        <end position="1096"/>
    </location>
</feature>
<dbReference type="SUPFAM" id="SSF53098">
    <property type="entry name" value="Ribonuclease H-like"/>
    <property type="match status" value="1"/>
</dbReference>
<dbReference type="Gene3D" id="3.60.10.10">
    <property type="entry name" value="Endonuclease/exonuclease/phosphatase"/>
    <property type="match status" value="1"/>
</dbReference>
<feature type="domain" description="Reverse transcriptase" evidence="1">
    <location>
        <begin position="479"/>
        <end position="746"/>
    </location>
</feature>
<dbReference type="Pfam" id="PF14529">
    <property type="entry name" value="Exo_endo_phos_2"/>
    <property type="match status" value="1"/>
</dbReference>
<dbReference type="GO" id="GO:0042575">
    <property type="term" value="C:DNA polymerase complex"/>
    <property type="evidence" value="ECO:0007669"/>
    <property type="project" value="UniProtKB-ARBA"/>
</dbReference>
<dbReference type="Gene3D" id="3.30.420.10">
    <property type="entry name" value="Ribonuclease H-like superfamily/Ribonuclease H"/>
    <property type="match status" value="1"/>
</dbReference>
<dbReference type="InterPro" id="IPR005135">
    <property type="entry name" value="Endo/exonuclease/phosphatase"/>
</dbReference>
<dbReference type="CDD" id="cd09276">
    <property type="entry name" value="Rnase_HI_RT_non_LTR"/>
    <property type="match status" value="1"/>
</dbReference>
<dbReference type="PROSITE" id="PS50879">
    <property type="entry name" value="RNASE_H_1"/>
    <property type="match status" value="1"/>
</dbReference>
<dbReference type="PANTHER" id="PTHR36688">
    <property type="entry name" value="ENDO/EXONUCLEASE/PHOSPHATASE DOMAIN-CONTAINING PROTEIN"/>
    <property type="match status" value="1"/>
</dbReference>
<dbReference type="CDD" id="cd01650">
    <property type="entry name" value="RT_nLTR_like"/>
    <property type="match status" value="1"/>
</dbReference>
<dbReference type="InterPro" id="IPR052560">
    <property type="entry name" value="RdDP_mobile_element"/>
</dbReference>
<dbReference type="GO" id="GO:0003676">
    <property type="term" value="F:nucleic acid binding"/>
    <property type="evidence" value="ECO:0007669"/>
    <property type="project" value="InterPro"/>
</dbReference>
<accession>A0A6A7FZN0</accession>
<reference evidence="3" key="1">
    <citation type="submission" date="2017-11" db="EMBL/GenBank/DDBJ databases">
        <title>The sensing device of the deep-sea amphipod.</title>
        <authorList>
            <person name="Kobayashi H."/>
            <person name="Nagahama T."/>
            <person name="Arai W."/>
            <person name="Sasagawa Y."/>
            <person name="Umeda M."/>
            <person name="Hayashi T."/>
            <person name="Nikaido I."/>
            <person name="Watanabe H."/>
            <person name="Oguri K."/>
            <person name="Kitazato H."/>
            <person name="Fujioka K."/>
            <person name="Kido Y."/>
            <person name="Takami H."/>
        </authorList>
    </citation>
    <scope>NUCLEOTIDE SEQUENCE</scope>
    <source>
        <tissue evidence="3">Whole body</tissue>
    </source>
</reference>
<dbReference type="AlphaFoldDB" id="A0A6A7FZN0"/>
<evidence type="ECO:0000259" key="2">
    <source>
        <dbReference type="PROSITE" id="PS50879"/>
    </source>
</evidence>
<dbReference type="GO" id="GO:0071897">
    <property type="term" value="P:DNA biosynthetic process"/>
    <property type="evidence" value="ECO:0007669"/>
    <property type="project" value="UniProtKB-ARBA"/>
</dbReference>
<dbReference type="Pfam" id="PF00075">
    <property type="entry name" value="RNase_H"/>
    <property type="match status" value="1"/>
</dbReference>
<name>A0A6A7FZN0_9CRUS</name>
<dbReference type="GO" id="GO:0004523">
    <property type="term" value="F:RNA-DNA hybrid ribonuclease activity"/>
    <property type="evidence" value="ECO:0007669"/>
    <property type="project" value="InterPro"/>
</dbReference>
<protein>
    <submittedName>
        <fullName evidence="3">Pol-like protein</fullName>
    </submittedName>
</protein>
<dbReference type="InterPro" id="IPR043502">
    <property type="entry name" value="DNA/RNA_pol_sf"/>
</dbReference>
<dbReference type="Pfam" id="PF00078">
    <property type="entry name" value="RVT_1"/>
    <property type="match status" value="1"/>
</dbReference>
<dbReference type="InterPro" id="IPR000477">
    <property type="entry name" value="RT_dom"/>
</dbReference>
<dbReference type="InterPro" id="IPR036691">
    <property type="entry name" value="Endo/exonu/phosph_ase_sf"/>
</dbReference>
<dbReference type="InterPro" id="IPR012337">
    <property type="entry name" value="RNaseH-like_sf"/>
</dbReference>